<evidence type="ECO:0000256" key="5">
    <source>
        <dbReference type="ARBA" id="ARBA00022691"/>
    </source>
</evidence>
<feature type="binding site" evidence="6">
    <location>
        <position position="121"/>
    </location>
    <ligand>
        <name>S-adenosyl-L-methionine</name>
        <dbReference type="ChEBI" id="CHEBI:59789"/>
    </ligand>
</feature>
<keyword evidence="4 6" id="KW-0808">Transferase</keyword>
<evidence type="ECO:0000256" key="6">
    <source>
        <dbReference type="HAMAP-Rule" id="MF_01007"/>
    </source>
</evidence>
<dbReference type="InterPro" id="IPR002903">
    <property type="entry name" value="RsmH"/>
</dbReference>
<dbReference type="Pfam" id="PF01795">
    <property type="entry name" value="Methyltransf_5"/>
    <property type="match status" value="1"/>
</dbReference>
<feature type="binding site" evidence="6">
    <location>
        <position position="114"/>
    </location>
    <ligand>
        <name>S-adenosyl-L-methionine</name>
        <dbReference type="ChEBI" id="CHEBI:59789"/>
    </ligand>
</feature>
<dbReference type="PANTHER" id="PTHR11265">
    <property type="entry name" value="S-ADENOSYL-METHYLTRANSFERASE MRAW"/>
    <property type="match status" value="1"/>
</dbReference>
<feature type="binding site" evidence="6">
    <location>
        <position position="66"/>
    </location>
    <ligand>
        <name>S-adenosyl-L-methionine</name>
        <dbReference type="ChEBI" id="CHEBI:59789"/>
    </ligand>
</feature>
<evidence type="ECO:0000256" key="4">
    <source>
        <dbReference type="ARBA" id="ARBA00022679"/>
    </source>
</evidence>
<dbReference type="RefSeq" id="WP_301134124.1">
    <property type="nucleotide sequence ID" value="NZ_JAUHPW010000007.1"/>
</dbReference>
<dbReference type="GO" id="GO:0008168">
    <property type="term" value="F:methyltransferase activity"/>
    <property type="evidence" value="ECO:0007669"/>
    <property type="project" value="UniProtKB-KW"/>
</dbReference>
<sequence>MGEQEHDARDAAASRHTPVMLERCVDLLAPALDHEGAVAIDGTLGMGGHTEGILERCPQARVVGIDRDPNAIALASARLARFGDRFIAHHAEYDDIAGALAAAGADHADGILLDLGVSSLQIDDAERGFSYAQDAPLDMRMNPEDPVSAADLLRDADERELTRILREYGEERFASKIARSIVRRRETAPITRSAELVDLVRACIPAATRSPGGGNPAKRTFQGLRIAVNRELEVLERAIPAAIEGVGVGGRVVVESYHSLEDRIVKRAFAAGAESQAPPGLPVVPEADQPYLRLLTRGAEKASAEEAEANPRSKPVRLRAAERLRPTPPERLRRLA</sequence>
<protein>
    <recommendedName>
        <fullName evidence="6">Ribosomal RNA small subunit methyltransferase H</fullName>
        <ecNumber evidence="6">2.1.1.199</ecNumber>
    </recommendedName>
    <alternativeName>
        <fullName evidence="6">16S rRNA m(4)C1402 methyltransferase</fullName>
    </alternativeName>
    <alternativeName>
        <fullName evidence="6">rRNA (cytosine-N(4)-)-methyltransferase RsmH</fullName>
    </alternativeName>
</protein>
<dbReference type="PIRSF" id="PIRSF004486">
    <property type="entry name" value="MraW"/>
    <property type="match status" value="1"/>
</dbReference>
<evidence type="ECO:0000313" key="9">
    <source>
        <dbReference type="Proteomes" id="UP001172728"/>
    </source>
</evidence>
<dbReference type="SUPFAM" id="SSF53335">
    <property type="entry name" value="S-adenosyl-L-methionine-dependent methyltransferases"/>
    <property type="match status" value="1"/>
</dbReference>
<proteinExistence type="inferred from homology"/>
<evidence type="ECO:0000313" key="8">
    <source>
        <dbReference type="EMBL" id="MDN4476181.1"/>
    </source>
</evidence>
<keyword evidence="3 6" id="KW-0489">Methyltransferase</keyword>
<dbReference type="InterPro" id="IPR023397">
    <property type="entry name" value="SAM-dep_MeTrfase_MraW_recog"/>
</dbReference>
<dbReference type="InterPro" id="IPR029063">
    <property type="entry name" value="SAM-dependent_MTases_sf"/>
</dbReference>
<gene>
    <name evidence="6 8" type="primary">rsmH</name>
    <name evidence="8" type="ORF">QQX09_09980</name>
</gene>
<reference evidence="8" key="1">
    <citation type="submission" date="2023-06" db="EMBL/GenBank/DDBJ databases">
        <title>Sysu t00192.</title>
        <authorList>
            <person name="Gao L."/>
            <person name="Fang B.-Z."/>
            <person name="Li W.-J."/>
        </authorList>
    </citation>
    <scope>NUCLEOTIDE SEQUENCE</scope>
    <source>
        <strain evidence="8">SYSU T00192</strain>
    </source>
</reference>
<dbReference type="HAMAP" id="MF_01007">
    <property type="entry name" value="16SrRNA_methyltr_H"/>
    <property type="match status" value="1"/>
</dbReference>
<dbReference type="NCBIfam" id="TIGR00006">
    <property type="entry name" value="16S rRNA (cytosine(1402)-N(4))-methyltransferase RsmH"/>
    <property type="match status" value="1"/>
</dbReference>
<feature type="compositionally biased region" description="Basic and acidic residues" evidence="7">
    <location>
        <begin position="319"/>
        <end position="336"/>
    </location>
</feature>
<evidence type="ECO:0000256" key="3">
    <source>
        <dbReference type="ARBA" id="ARBA00022603"/>
    </source>
</evidence>
<comment type="subcellular location">
    <subcellularLocation>
        <location evidence="6">Cytoplasm</location>
    </subcellularLocation>
</comment>
<comment type="catalytic activity">
    <reaction evidence="6">
        <text>cytidine(1402) in 16S rRNA + S-adenosyl-L-methionine = N(4)-methylcytidine(1402) in 16S rRNA + S-adenosyl-L-homocysteine + H(+)</text>
        <dbReference type="Rhea" id="RHEA:42928"/>
        <dbReference type="Rhea" id="RHEA-COMP:10286"/>
        <dbReference type="Rhea" id="RHEA-COMP:10287"/>
        <dbReference type="ChEBI" id="CHEBI:15378"/>
        <dbReference type="ChEBI" id="CHEBI:57856"/>
        <dbReference type="ChEBI" id="CHEBI:59789"/>
        <dbReference type="ChEBI" id="CHEBI:74506"/>
        <dbReference type="ChEBI" id="CHEBI:82748"/>
        <dbReference type="EC" id="2.1.1.199"/>
    </reaction>
</comment>
<keyword evidence="2 6" id="KW-0698">rRNA processing</keyword>
<name>A0ABT8GAM4_9MICO</name>
<dbReference type="SUPFAM" id="SSF81799">
    <property type="entry name" value="Putative methyltransferase TM0872, insert domain"/>
    <property type="match status" value="1"/>
</dbReference>
<dbReference type="GO" id="GO:0032259">
    <property type="term" value="P:methylation"/>
    <property type="evidence" value="ECO:0007669"/>
    <property type="project" value="UniProtKB-KW"/>
</dbReference>
<organism evidence="8 9">
    <name type="scientific">Demequina litoralis</name>
    <dbReference type="NCBI Taxonomy" id="3051660"/>
    <lineage>
        <taxon>Bacteria</taxon>
        <taxon>Bacillati</taxon>
        <taxon>Actinomycetota</taxon>
        <taxon>Actinomycetes</taxon>
        <taxon>Micrococcales</taxon>
        <taxon>Demequinaceae</taxon>
        <taxon>Demequina</taxon>
    </lineage>
</organism>
<keyword evidence="5 6" id="KW-0949">S-adenosyl-L-methionine</keyword>
<evidence type="ECO:0000256" key="2">
    <source>
        <dbReference type="ARBA" id="ARBA00022552"/>
    </source>
</evidence>
<keyword evidence="6" id="KW-0963">Cytoplasm</keyword>
<accession>A0ABT8GAM4</accession>
<evidence type="ECO:0000256" key="1">
    <source>
        <dbReference type="ARBA" id="ARBA00010396"/>
    </source>
</evidence>
<feature type="binding site" evidence="6">
    <location>
        <position position="93"/>
    </location>
    <ligand>
        <name>S-adenosyl-L-methionine</name>
        <dbReference type="ChEBI" id="CHEBI:59789"/>
    </ligand>
</feature>
<feature type="region of interest" description="Disordered" evidence="7">
    <location>
        <begin position="296"/>
        <end position="336"/>
    </location>
</feature>
<dbReference type="Proteomes" id="UP001172728">
    <property type="component" value="Unassembled WGS sequence"/>
</dbReference>
<evidence type="ECO:0000256" key="7">
    <source>
        <dbReference type="SAM" id="MobiDB-lite"/>
    </source>
</evidence>
<keyword evidence="9" id="KW-1185">Reference proteome</keyword>
<dbReference type="Gene3D" id="1.10.150.170">
    <property type="entry name" value="Putative methyltransferase TM0872, insert domain"/>
    <property type="match status" value="1"/>
</dbReference>
<comment type="caution">
    <text evidence="8">The sequence shown here is derived from an EMBL/GenBank/DDBJ whole genome shotgun (WGS) entry which is preliminary data.</text>
</comment>
<dbReference type="EC" id="2.1.1.199" evidence="6"/>
<dbReference type="Gene3D" id="3.40.50.150">
    <property type="entry name" value="Vaccinia Virus protein VP39"/>
    <property type="match status" value="1"/>
</dbReference>
<comment type="similarity">
    <text evidence="1 6">Belongs to the methyltransferase superfamily. RsmH family.</text>
</comment>
<feature type="binding site" evidence="6">
    <location>
        <begin position="47"/>
        <end position="49"/>
    </location>
    <ligand>
        <name>S-adenosyl-L-methionine</name>
        <dbReference type="ChEBI" id="CHEBI:59789"/>
    </ligand>
</feature>
<comment type="function">
    <text evidence="6">Specifically methylates the N4 position of cytidine in position 1402 (C1402) of 16S rRNA.</text>
</comment>
<dbReference type="PANTHER" id="PTHR11265:SF0">
    <property type="entry name" value="12S RRNA N4-METHYLCYTIDINE METHYLTRANSFERASE"/>
    <property type="match status" value="1"/>
</dbReference>
<dbReference type="EMBL" id="JAUHPW010000007">
    <property type="protein sequence ID" value="MDN4476181.1"/>
    <property type="molecule type" value="Genomic_DNA"/>
</dbReference>